<evidence type="ECO:0000256" key="3">
    <source>
        <dbReference type="ARBA" id="ARBA00023154"/>
    </source>
</evidence>
<dbReference type="InterPro" id="IPR051168">
    <property type="entry name" value="AASS"/>
</dbReference>
<dbReference type="GO" id="GO:0019878">
    <property type="term" value="P:lysine biosynthetic process via aminoadipic acid"/>
    <property type="evidence" value="ECO:0007669"/>
    <property type="project" value="TreeGrafter"/>
</dbReference>
<dbReference type="FunFam" id="3.30.360.10:FF:000008">
    <property type="entry name" value="Alpha-aminoadipic semialdehyde synthase, mitochondrial"/>
    <property type="match status" value="1"/>
</dbReference>
<reference evidence="6" key="1">
    <citation type="journal article" date="2021" name="Nat. Commun.">
        <title>Genetic determinants of endophytism in the Arabidopsis root mycobiome.</title>
        <authorList>
            <person name="Mesny F."/>
            <person name="Miyauchi S."/>
            <person name="Thiergart T."/>
            <person name="Pickel B."/>
            <person name="Atanasova L."/>
            <person name="Karlsson M."/>
            <person name="Huettel B."/>
            <person name="Barry K.W."/>
            <person name="Haridas S."/>
            <person name="Chen C."/>
            <person name="Bauer D."/>
            <person name="Andreopoulos W."/>
            <person name="Pangilinan J."/>
            <person name="LaButti K."/>
            <person name="Riley R."/>
            <person name="Lipzen A."/>
            <person name="Clum A."/>
            <person name="Drula E."/>
            <person name="Henrissat B."/>
            <person name="Kohler A."/>
            <person name="Grigoriev I.V."/>
            <person name="Martin F.M."/>
            <person name="Hacquard S."/>
        </authorList>
    </citation>
    <scope>NUCLEOTIDE SEQUENCE</scope>
    <source>
        <strain evidence="6">MPI-SDFR-AT-0117</strain>
    </source>
</reference>
<evidence type="ECO:0000259" key="4">
    <source>
        <dbReference type="Pfam" id="PF03435"/>
    </source>
</evidence>
<evidence type="ECO:0000259" key="5">
    <source>
        <dbReference type="Pfam" id="PF16653"/>
    </source>
</evidence>
<dbReference type="Pfam" id="PF03435">
    <property type="entry name" value="Sacchrp_dh_NADP"/>
    <property type="match status" value="1"/>
</dbReference>
<gene>
    <name evidence="6" type="ORF">F5X68DRAFT_173314</name>
</gene>
<organism evidence="6 7">
    <name type="scientific">Plectosphaerella plurivora</name>
    <dbReference type="NCBI Taxonomy" id="936078"/>
    <lineage>
        <taxon>Eukaryota</taxon>
        <taxon>Fungi</taxon>
        <taxon>Dikarya</taxon>
        <taxon>Ascomycota</taxon>
        <taxon>Pezizomycotina</taxon>
        <taxon>Sordariomycetes</taxon>
        <taxon>Hypocreomycetidae</taxon>
        <taxon>Glomerellales</taxon>
        <taxon>Plectosphaerellaceae</taxon>
        <taxon>Plectosphaerella</taxon>
    </lineage>
</organism>
<keyword evidence="7" id="KW-1185">Reference proteome</keyword>
<dbReference type="Pfam" id="PF16653">
    <property type="entry name" value="Sacchrp_dh_C"/>
    <property type="match status" value="1"/>
</dbReference>
<proteinExistence type="predicted"/>
<dbReference type="Gene3D" id="3.30.360.10">
    <property type="entry name" value="Dihydrodipicolinate Reductase, domain 2"/>
    <property type="match status" value="1"/>
</dbReference>
<protein>
    <submittedName>
        <fullName evidence="6">Saccharopine dehydrogenase</fullName>
    </submittedName>
</protein>
<dbReference type="Proteomes" id="UP000770015">
    <property type="component" value="Unassembled WGS sequence"/>
</dbReference>
<dbReference type="PANTHER" id="PTHR11133:SF22">
    <property type="entry name" value="ALPHA-AMINOADIPIC SEMIALDEHYDE SYNTHASE, MITOCHONDRIAL"/>
    <property type="match status" value="1"/>
</dbReference>
<keyword evidence="2" id="KW-0560">Oxidoreductase</keyword>
<keyword evidence="3" id="KW-0028">Amino-acid biosynthesis</keyword>
<dbReference type="FunFam" id="3.40.50.720:FF:000072">
    <property type="entry name" value="Saccharopine dehydrogenase [NADP(+), L-glutamate-forming]"/>
    <property type="match status" value="1"/>
</dbReference>
<keyword evidence="1" id="KW-0521">NADP</keyword>
<dbReference type="PANTHER" id="PTHR11133">
    <property type="entry name" value="SACCHAROPINE DEHYDROGENASE"/>
    <property type="match status" value="1"/>
</dbReference>
<keyword evidence="3" id="KW-0457">Lysine biosynthesis</keyword>
<feature type="domain" description="Saccharopine dehydrogenase NADP binding" evidence="4">
    <location>
        <begin position="6"/>
        <end position="120"/>
    </location>
</feature>
<feature type="domain" description="Saccharopine dehydrogenase-like C-terminal" evidence="5">
    <location>
        <begin position="124"/>
        <end position="441"/>
    </location>
</feature>
<dbReference type="SUPFAM" id="SSF51735">
    <property type="entry name" value="NAD(P)-binding Rossmann-fold domains"/>
    <property type="match status" value="1"/>
</dbReference>
<dbReference type="GO" id="GO:0004753">
    <property type="term" value="F:saccharopine dehydrogenase activity"/>
    <property type="evidence" value="ECO:0007669"/>
    <property type="project" value="TreeGrafter"/>
</dbReference>
<sequence>MAEQKILILGSGSVAKPCVDYLVRCPRNTLTVACRTLSTAEKVVAGRPRATAIALDVASPDLDRYIKDNDVVVSLVPFVYHARVIRSAIEGKTHVVTTSYVSPAIRELDTAAKEAGIIVLNEVGVDPGVDHLYAIKTIDEVHKKGGKVREFYSYCGGLPAPEASNNPLRFKFSWSPRGALLSQQNSATFLQDGEVVHISNKDLMGKAHTYHVMDGYSFLAYPNRDSVPFREAYQIPEAHTVIRGSLRYEGNPALVRVLIDLGWLDTETKPWLKDGMTWAQIQKQATGAASSEEADLIEQIDQRCHFASPDDRQQILSGLRWMGLFSDDVPQTLHGNLLDTLSEQLQKLCSFQSGERDLVMLQHKFVVEWEDGTSNTITSTLELFGDPDGYSGMARAVGVTCGIATQLLLDGCEPLNRPGVLAPYTKDICDPIRLKLKAEGITLTESMFGHARM</sequence>
<evidence type="ECO:0000313" key="6">
    <source>
        <dbReference type="EMBL" id="KAH6678890.1"/>
    </source>
</evidence>
<dbReference type="OrthoDB" id="10059875at2759"/>
<dbReference type="GO" id="GO:0005737">
    <property type="term" value="C:cytoplasm"/>
    <property type="evidence" value="ECO:0007669"/>
    <property type="project" value="TreeGrafter"/>
</dbReference>
<dbReference type="EMBL" id="JAGSXJ010000021">
    <property type="protein sequence ID" value="KAH6678890.1"/>
    <property type="molecule type" value="Genomic_DNA"/>
</dbReference>
<dbReference type="Gene3D" id="3.40.50.720">
    <property type="entry name" value="NAD(P)-binding Rossmann-like Domain"/>
    <property type="match status" value="1"/>
</dbReference>
<evidence type="ECO:0000256" key="2">
    <source>
        <dbReference type="ARBA" id="ARBA00023002"/>
    </source>
</evidence>
<dbReference type="SUPFAM" id="SSF55347">
    <property type="entry name" value="Glyceraldehyde-3-phosphate dehydrogenase-like, C-terminal domain"/>
    <property type="match status" value="1"/>
</dbReference>
<dbReference type="InterPro" id="IPR032095">
    <property type="entry name" value="Sacchrp_dh-like_C"/>
</dbReference>
<name>A0A9P8V7C1_9PEZI</name>
<dbReference type="InterPro" id="IPR005097">
    <property type="entry name" value="Sacchrp_dh_NADP-bd"/>
</dbReference>
<accession>A0A9P8V7C1</accession>
<dbReference type="InterPro" id="IPR036291">
    <property type="entry name" value="NAD(P)-bd_dom_sf"/>
</dbReference>
<dbReference type="AlphaFoldDB" id="A0A9P8V7C1"/>
<evidence type="ECO:0000313" key="7">
    <source>
        <dbReference type="Proteomes" id="UP000770015"/>
    </source>
</evidence>
<dbReference type="Gene3D" id="1.10.1870.10">
    <property type="entry name" value="Domain 3, Saccharopine reductase"/>
    <property type="match status" value="1"/>
</dbReference>
<comment type="caution">
    <text evidence="6">The sequence shown here is derived from an EMBL/GenBank/DDBJ whole genome shotgun (WGS) entry which is preliminary data.</text>
</comment>
<evidence type="ECO:0000256" key="1">
    <source>
        <dbReference type="ARBA" id="ARBA00022857"/>
    </source>
</evidence>